<dbReference type="Proteomes" id="UP001476798">
    <property type="component" value="Unassembled WGS sequence"/>
</dbReference>
<evidence type="ECO:0000313" key="2">
    <source>
        <dbReference type="EMBL" id="MEQ2186769.1"/>
    </source>
</evidence>
<reference evidence="2 3" key="1">
    <citation type="submission" date="2021-06" db="EMBL/GenBank/DDBJ databases">
        <authorList>
            <person name="Palmer J.M."/>
        </authorList>
    </citation>
    <scope>NUCLEOTIDE SEQUENCE [LARGE SCALE GENOMIC DNA]</scope>
    <source>
        <strain evidence="2 3">GA_2019</strain>
        <tissue evidence="2">Muscle</tissue>
    </source>
</reference>
<evidence type="ECO:0000313" key="3">
    <source>
        <dbReference type="Proteomes" id="UP001476798"/>
    </source>
</evidence>
<dbReference type="EMBL" id="JAHRIO010085677">
    <property type="protein sequence ID" value="MEQ2186769.1"/>
    <property type="molecule type" value="Genomic_DNA"/>
</dbReference>
<feature type="domain" description="DUF4455" evidence="1">
    <location>
        <begin position="10"/>
        <end position="64"/>
    </location>
</feature>
<name>A0ABV0PTC4_9TELE</name>
<proteinExistence type="predicted"/>
<feature type="non-terminal residue" evidence="2">
    <location>
        <position position="1"/>
    </location>
</feature>
<dbReference type="InterPro" id="IPR028089">
    <property type="entry name" value="DUF4455"/>
</dbReference>
<keyword evidence="3" id="KW-1185">Reference proteome</keyword>
<protein>
    <recommendedName>
        <fullName evidence="1">DUF4455 domain-containing protein</fullName>
    </recommendedName>
</protein>
<accession>A0ABV0PTC4</accession>
<sequence>CLIPPPPPQKLNQSLLANQRSIAWLVLRLKEDLLQQESLLRLLWKDCLDRWRSNRVEEVVERLK</sequence>
<dbReference type="Pfam" id="PF14643">
    <property type="entry name" value="DUF4455"/>
    <property type="match status" value="1"/>
</dbReference>
<comment type="caution">
    <text evidence="2">The sequence shown here is derived from an EMBL/GenBank/DDBJ whole genome shotgun (WGS) entry which is preliminary data.</text>
</comment>
<gene>
    <name evidence="2" type="ORF">GOODEAATRI_031973</name>
</gene>
<organism evidence="2 3">
    <name type="scientific">Goodea atripinnis</name>
    <dbReference type="NCBI Taxonomy" id="208336"/>
    <lineage>
        <taxon>Eukaryota</taxon>
        <taxon>Metazoa</taxon>
        <taxon>Chordata</taxon>
        <taxon>Craniata</taxon>
        <taxon>Vertebrata</taxon>
        <taxon>Euteleostomi</taxon>
        <taxon>Actinopterygii</taxon>
        <taxon>Neopterygii</taxon>
        <taxon>Teleostei</taxon>
        <taxon>Neoteleostei</taxon>
        <taxon>Acanthomorphata</taxon>
        <taxon>Ovalentaria</taxon>
        <taxon>Atherinomorphae</taxon>
        <taxon>Cyprinodontiformes</taxon>
        <taxon>Goodeidae</taxon>
        <taxon>Goodea</taxon>
    </lineage>
</organism>
<evidence type="ECO:0000259" key="1">
    <source>
        <dbReference type="Pfam" id="PF14643"/>
    </source>
</evidence>